<feature type="transmembrane region" description="Helical" evidence="6">
    <location>
        <begin position="404"/>
        <end position="423"/>
    </location>
</feature>
<dbReference type="GO" id="GO:0005886">
    <property type="term" value="C:plasma membrane"/>
    <property type="evidence" value="ECO:0007669"/>
    <property type="project" value="UniProtKB-SubCell"/>
</dbReference>
<proteinExistence type="predicted"/>
<feature type="transmembrane region" description="Helical" evidence="6">
    <location>
        <begin position="189"/>
        <end position="209"/>
    </location>
</feature>
<evidence type="ECO:0008006" key="9">
    <source>
        <dbReference type="Google" id="ProtNLM"/>
    </source>
</evidence>
<protein>
    <recommendedName>
        <fullName evidence="9">Polysaccharide biosynthesis protein C-terminal domain-containing protein</fullName>
    </recommendedName>
</protein>
<dbReference type="PANTHER" id="PTHR30250">
    <property type="entry name" value="PST FAMILY PREDICTED COLANIC ACID TRANSPORTER"/>
    <property type="match status" value="1"/>
</dbReference>
<comment type="subcellular location">
    <subcellularLocation>
        <location evidence="1">Cell membrane</location>
        <topology evidence="1">Multi-pass membrane protein</topology>
    </subcellularLocation>
</comment>
<gene>
    <name evidence="7" type="ORF">BLX24_11220</name>
</gene>
<feature type="transmembrane region" description="Helical" evidence="6">
    <location>
        <begin position="309"/>
        <end position="333"/>
    </location>
</feature>
<dbReference type="RefSeq" id="WP_071503251.1">
    <property type="nucleotide sequence ID" value="NZ_MORL01000005.1"/>
</dbReference>
<evidence type="ECO:0000256" key="1">
    <source>
        <dbReference type="ARBA" id="ARBA00004651"/>
    </source>
</evidence>
<dbReference type="OrthoDB" id="7011692at2"/>
<keyword evidence="2" id="KW-1003">Cell membrane</keyword>
<keyword evidence="3 6" id="KW-0812">Transmembrane</keyword>
<dbReference type="Proteomes" id="UP000181790">
    <property type="component" value="Unassembled WGS sequence"/>
</dbReference>
<keyword evidence="4 6" id="KW-1133">Transmembrane helix</keyword>
<accession>A0A1S2VJ75</accession>
<feature type="transmembrane region" description="Helical" evidence="6">
    <location>
        <begin position="133"/>
        <end position="153"/>
    </location>
</feature>
<dbReference type="InterPro" id="IPR050833">
    <property type="entry name" value="Poly_Biosynth_Transport"/>
</dbReference>
<keyword evidence="8" id="KW-1185">Reference proteome</keyword>
<evidence type="ECO:0000256" key="3">
    <source>
        <dbReference type="ARBA" id="ARBA00022692"/>
    </source>
</evidence>
<evidence type="ECO:0000256" key="6">
    <source>
        <dbReference type="SAM" id="Phobius"/>
    </source>
</evidence>
<feature type="transmembrane region" description="Helical" evidence="6">
    <location>
        <begin position="349"/>
        <end position="371"/>
    </location>
</feature>
<evidence type="ECO:0000256" key="2">
    <source>
        <dbReference type="ARBA" id="ARBA00022475"/>
    </source>
</evidence>
<organism evidence="7 8">
    <name type="scientific">Arsenicibacter rosenii</name>
    <dbReference type="NCBI Taxonomy" id="1750698"/>
    <lineage>
        <taxon>Bacteria</taxon>
        <taxon>Pseudomonadati</taxon>
        <taxon>Bacteroidota</taxon>
        <taxon>Cytophagia</taxon>
        <taxon>Cytophagales</taxon>
        <taxon>Spirosomataceae</taxon>
        <taxon>Arsenicibacter</taxon>
    </lineage>
</organism>
<dbReference type="EMBL" id="MORL01000005">
    <property type="protein sequence ID" value="OIN58799.1"/>
    <property type="molecule type" value="Genomic_DNA"/>
</dbReference>
<comment type="caution">
    <text evidence="7">The sequence shown here is derived from an EMBL/GenBank/DDBJ whole genome shotgun (WGS) entry which is preliminary data.</text>
</comment>
<evidence type="ECO:0000256" key="4">
    <source>
        <dbReference type="ARBA" id="ARBA00022989"/>
    </source>
</evidence>
<feature type="transmembrane region" description="Helical" evidence="6">
    <location>
        <begin position="91"/>
        <end position="113"/>
    </location>
</feature>
<name>A0A1S2VJ75_9BACT</name>
<evidence type="ECO:0000256" key="5">
    <source>
        <dbReference type="ARBA" id="ARBA00023136"/>
    </source>
</evidence>
<evidence type="ECO:0000313" key="7">
    <source>
        <dbReference type="EMBL" id="OIN58799.1"/>
    </source>
</evidence>
<dbReference type="PANTHER" id="PTHR30250:SF11">
    <property type="entry name" value="O-ANTIGEN TRANSPORTER-RELATED"/>
    <property type="match status" value="1"/>
</dbReference>
<evidence type="ECO:0000313" key="8">
    <source>
        <dbReference type="Proteomes" id="UP000181790"/>
    </source>
</evidence>
<feature type="transmembrane region" description="Helical" evidence="6">
    <location>
        <begin position="165"/>
        <end position="183"/>
    </location>
</feature>
<reference evidence="7 8" key="1">
    <citation type="submission" date="2016-10" db="EMBL/GenBank/DDBJ databases">
        <title>Arsenicibacter rosenii gen. nov., sp. nov., an efficient arsenic-methylating bacterium isolated from an arsenic-contaminated paddy soil.</title>
        <authorList>
            <person name="Huang K."/>
        </authorList>
    </citation>
    <scope>NUCLEOTIDE SEQUENCE [LARGE SCALE GENOMIC DNA]</scope>
    <source>
        <strain evidence="7 8">SM-1</strain>
    </source>
</reference>
<feature type="transmembrane region" description="Helical" evidence="6">
    <location>
        <begin position="378"/>
        <end position="398"/>
    </location>
</feature>
<dbReference type="AlphaFoldDB" id="A0A1S2VJ75"/>
<keyword evidence="5 6" id="KW-0472">Membrane</keyword>
<sequence length="455" mass="51283">MISKNKINNFFKNGVATAIQKIIKVAEQLVLVPFFISSWGTEYYGEWLTLTIIPNIFSLTDLGFGTAASNYFVLNFLKGDKKKAADISKSAFILITIILIIGISLSLLVVLILKKYSFLSVSIINENQALASVWILIVSRLISFYTQMFEAYYRAARKAALSINLFTIQSFMIIILNAIVLYLNMNIVYLALFNLVGTLMFVITYGVIAKRLINFKHQKIYGTINKNEIKVIGKQGFGYLLSPIWQAIFFQGSTLVVRITLGPESVTIFNTVRSLTRSVNQIINMIDTIVFPELQYEIGRGDLKKASNIYVNSVIITTIIALAGICFLLIFGIDIYKLWTGNSIKIDKYVWSVIVIGILFNALWWIGGVVFRAYNKPYMYTIAGVICSIISIILSYLLAQHIGLLGIAVGTLSLEVLMSIYVLPKSLNLLRITYTVFIDRIWNFLKMDKVITTKI</sequence>